<dbReference type="PROSITE" id="PS00374">
    <property type="entry name" value="MGMT"/>
    <property type="match status" value="1"/>
</dbReference>
<organism evidence="12 13">
    <name type="scientific">Pedobacter chitinilyticus</name>
    <dbReference type="NCBI Taxonomy" id="2233776"/>
    <lineage>
        <taxon>Bacteria</taxon>
        <taxon>Pseudomonadati</taxon>
        <taxon>Bacteroidota</taxon>
        <taxon>Sphingobacteriia</taxon>
        <taxon>Sphingobacteriales</taxon>
        <taxon>Sphingobacteriaceae</taxon>
        <taxon>Pedobacter</taxon>
    </lineage>
</organism>
<dbReference type="GO" id="GO:0032259">
    <property type="term" value="P:methylation"/>
    <property type="evidence" value="ECO:0007669"/>
    <property type="project" value="UniProtKB-KW"/>
</dbReference>
<dbReference type="CDD" id="cd06445">
    <property type="entry name" value="ATase"/>
    <property type="match status" value="1"/>
</dbReference>
<keyword evidence="7" id="KW-0805">Transcription regulation</keyword>
<evidence type="ECO:0000256" key="1">
    <source>
        <dbReference type="ARBA" id="ARBA00001286"/>
    </source>
</evidence>
<dbReference type="SMART" id="SM00342">
    <property type="entry name" value="HTH_ARAC"/>
    <property type="match status" value="1"/>
</dbReference>
<evidence type="ECO:0000256" key="3">
    <source>
        <dbReference type="ARBA" id="ARBA00011918"/>
    </source>
</evidence>
<evidence type="ECO:0000256" key="9">
    <source>
        <dbReference type="ARBA" id="ARBA00023204"/>
    </source>
</evidence>
<evidence type="ECO:0000313" key="13">
    <source>
        <dbReference type="Proteomes" id="UP000284120"/>
    </source>
</evidence>
<evidence type="ECO:0000256" key="10">
    <source>
        <dbReference type="ARBA" id="ARBA00049348"/>
    </source>
</evidence>
<evidence type="ECO:0000256" key="6">
    <source>
        <dbReference type="ARBA" id="ARBA00022763"/>
    </source>
</evidence>
<dbReference type="PANTHER" id="PTHR10815:SF13">
    <property type="entry name" value="METHYLATED-DNA--PROTEIN-CYSTEINE METHYLTRANSFERASE"/>
    <property type="match status" value="1"/>
</dbReference>
<evidence type="ECO:0000256" key="2">
    <source>
        <dbReference type="ARBA" id="ARBA00008711"/>
    </source>
</evidence>
<comment type="similarity">
    <text evidence="2">Belongs to the MGMT family.</text>
</comment>
<comment type="catalytic activity">
    <reaction evidence="1">
        <text>a 4-O-methyl-thymidine in DNA + L-cysteinyl-[protein] = a thymidine in DNA + S-methyl-L-cysteinyl-[protein]</text>
        <dbReference type="Rhea" id="RHEA:53428"/>
        <dbReference type="Rhea" id="RHEA-COMP:10131"/>
        <dbReference type="Rhea" id="RHEA-COMP:10132"/>
        <dbReference type="Rhea" id="RHEA-COMP:13555"/>
        <dbReference type="Rhea" id="RHEA-COMP:13556"/>
        <dbReference type="ChEBI" id="CHEBI:29950"/>
        <dbReference type="ChEBI" id="CHEBI:82612"/>
        <dbReference type="ChEBI" id="CHEBI:137386"/>
        <dbReference type="ChEBI" id="CHEBI:137387"/>
        <dbReference type="EC" id="2.1.1.63"/>
    </reaction>
</comment>
<dbReference type="AlphaFoldDB" id="A0A443Z0J5"/>
<dbReference type="PROSITE" id="PS01124">
    <property type="entry name" value="HTH_ARAC_FAMILY_2"/>
    <property type="match status" value="1"/>
</dbReference>
<name>A0A443Z0J5_9SPHI</name>
<dbReference type="InterPro" id="IPR018060">
    <property type="entry name" value="HTH_AraC"/>
</dbReference>
<dbReference type="SUPFAM" id="SSF53155">
    <property type="entry name" value="Methylated DNA-protein cysteine methyltransferase domain"/>
    <property type="match status" value="1"/>
</dbReference>
<dbReference type="Pfam" id="PF01035">
    <property type="entry name" value="DNA_binding_1"/>
    <property type="match status" value="1"/>
</dbReference>
<keyword evidence="13" id="KW-1185">Reference proteome</keyword>
<evidence type="ECO:0000256" key="7">
    <source>
        <dbReference type="ARBA" id="ARBA00023015"/>
    </source>
</evidence>
<reference evidence="12 13" key="1">
    <citation type="submission" date="2018-06" db="EMBL/GenBank/DDBJ databases">
        <title>Pedobacter endophyticus sp. nov., an endophytic bacterium isolated from a leaf of Triticum aestivum.</title>
        <authorList>
            <person name="Zhang L."/>
        </authorList>
    </citation>
    <scope>NUCLEOTIDE SEQUENCE [LARGE SCALE GENOMIC DNA]</scope>
    <source>
        <strain evidence="12 13">CM134L-2</strain>
    </source>
</reference>
<dbReference type="Pfam" id="PF12833">
    <property type="entry name" value="HTH_18"/>
    <property type="match status" value="1"/>
</dbReference>
<dbReference type="SUPFAM" id="SSF46767">
    <property type="entry name" value="Methylated DNA-protein cysteine methyltransferase, C-terminal domain"/>
    <property type="match status" value="1"/>
</dbReference>
<dbReference type="PANTHER" id="PTHR10815">
    <property type="entry name" value="METHYLATED-DNA--PROTEIN-CYSTEINE METHYLTRANSFERASE"/>
    <property type="match status" value="1"/>
</dbReference>
<dbReference type="Gene3D" id="1.10.10.10">
    <property type="entry name" value="Winged helix-like DNA-binding domain superfamily/Winged helix DNA-binding domain"/>
    <property type="match status" value="1"/>
</dbReference>
<keyword evidence="5 12" id="KW-0808">Transferase</keyword>
<dbReference type="InterPro" id="IPR014048">
    <property type="entry name" value="MethylDNA_cys_MeTrfase_DNA-bd"/>
</dbReference>
<dbReference type="FunFam" id="1.10.10.10:FF:000214">
    <property type="entry name" value="Methylated-DNA--protein-cysteine methyltransferase"/>
    <property type="match status" value="1"/>
</dbReference>
<dbReference type="NCBIfam" id="TIGR00589">
    <property type="entry name" value="ogt"/>
    <property type="match status" value="1"/>
</dbReference>
<accession>A0A443Z0J5</accession>
<evidence type="ECO:0000256" key="4">
    <source>
        <dbReference type="ARBA" id="ARBA00022603"/>
    </source>
</evidence>
<keyword evidence="9" id="KW-0234">DNA repair</keyword>
<keyword evidence="8" id="KW-0804">Transcription</keyword>
<evidence type="ECO:0000256" key="5">
    <source>
        <dbReference type="ARBA" id="ARBA00022679"/>
    </source>
</evidence>
<dbReference type="InterPro" id="IPR001497">
    <property type="entry name" value="MethylDNA_cys_MeTrfase_AS"/>
</dbReference>
<dbReference type="GO" id="GO:0003908">
    <property type="term" value="F:methylated-DNA-[protein]-cysteine S-methyltransferase activity"/>
    <property type="evidence" value="ECO:0007669"/>
    <property type="project" value="UniProtKB-EC"/>
</dbReference>
<evidence type="ECO:0000256" key="8">
    <source>
        <dbReference type="ARBA" id="ARBA00023163"/>
    </source>
</evidence>
<dbReference type="GO" id="GO:0043565">
    <property type="term" value="F:sequence-specific DNA binding"/>
    <property type="evidence" value="ECO:0007669"/>
    <property type="project" value="InterPro"/>
</dbReference>
<dbReference type="OrthoDB" id="9802228at2"/>
<keyword evidence="6" id="KW-0227">DNA damage</keyword>
<evidence type="ECO:0000259" key="11">
    <source>
        <dbReference type="PROSITE" id="PS01124"/>
    </source>
</evidence>
<dbReference type="InterPro" id="IPR036631">
    <property type="entry name" value="MGMT_N_sf"/>
</dbReference>
<dbReference type="EMBL" id="SAYW01000001">
    <property type="protein sequence ID" value="RWU10077.1"/>
    <property type="molecule type" value="Genomic_DNA"/>
</dbReference>
<dbReference type="InterPro" id="IPR036217">
    <property type="entry name" value="MethylDNA_cys_MeTrfase_DNAb"/>
</dbReference>
<evidence type="ECO:0000313" key="12">
    <source>
        <dbReference type="EMBL" id="RWU10077.1"/>
    </source>
</evidence>
<dbReference type="Gene3D" id="3.30.160.70">
    <property type="entry name" value="Methylated DNA-protein cysteine methyltransferase domain"/>
    <property type="match status" value="1"/>
</dbReference>
<dbReference type="RefSeq" id="WP_113645573.1">
    <property type="nucleotide sequence ID" value="NZ_QMHN01000001.1"/>
</dbReference>
<dbReference type="Gene3D" id="1.10.10.60">
    <property type="entry name" value="Homeodomain-like"/>
    <property type="match status" value="1"/>
</dbReference>
<dbReference type="InterPro" id="IPR009057">
    <property type="entry name" value="Homeodomain-like_sf"/>
</dbReference>
<comment type="caution">
    <text evidence="12">The sequence shown here is derived from an EMBL/GenBank/DDBJ whole genome shotgun (WGS) entry which is preliminary data.</text>
</comment>
<dbReference type="InterPro" id="IPR036388">
    <property type="entry name" value="WH-like_DNA-bd_sf"/>
</dbReference>
<keyword evidence="4 12" id="KW-0489">Methyltransferase</keyword>
<feature type="domain" description="HTH araC/xylS-type" evidence="11">
    <location>
        <begin position="13"/>
        <end position="111"/>
    </location>
</feature>
<sequence length="284" mass="31842">MKTQQQLNYERVAKAIDYISTHFKNQPDLEEVAENVNLSPFHFQRLFTEWAGTSPKKFLQYVSVSYAKRLLQTEQANLFDVAFETGLSGTSRLHDLFVNIEGMTPAEYKNGGAELVINYSFTSSHFGNLLVASTAKGVCYMAFYEDENQALELLKAKFPNANYKQHLDAMQQNALFIFQNDWSKLQDVKLHLKGTDFQLKVWETLLKIPMGKLSTYGQIANELGNPNASRAVGTAIGSNPIAFLIPCHRVIQGNGSFSGYMWGTTRKTAIIGWEQAFVKEGTGG</sequence>
<dbReference type="EC" id="2.1.1.63" evidence="3"/>
<proteinExistence type="inferred from homology"/>
<dbReference type="GO" id="GO:0003700">
    <property type="term" value="F:DNA-binding transcription factor activity"/>
    <property type="evidence" value="ECO:0007669"/>
    <property type="project" value="InterPro"/>
</dbReference>
<protein>
    <recommendedName>
        <fullName evidence="3">methylated-DNA--[protein]-cysteine S-methyltransferase</fullName>
        <ecNumber evidence="3">2.1.1.63</ecNumber>
    </recommendedName>
</protein>
<comment type="catalytic activity">
    <reaction evidence="10">
        <text>a 6-O-methyl-2'-deoxyguanosine in DNA + L-cysteinyl-[protein] = S-methyl-L-cysteinyl-[protein] + a 2'-deoxyguanosine in DNA</text>
        <dbReference type="Rhea" id="RHEA:24000"/>
        <dbReference type="Rhea" id="RHEA-COMP:10131"/>
        <dbReference type="Rhea" id="RHEA-COMP:10132"/>
        <dbReference type="Rhea" id="RHEA-COMP:11367"/>
        <dbReference type="Rhea" id="RHEA-COMP:11368"/>
        <dbReference type="ChEBI" id="CHEBI:29950"/>
        <dbReference type="ChEBI" id="CHEBI:82612"/>
        <dbReference type="ChEBI" id="CHEBI:85445"/>
        <dbReference type="ChEBI" id="CHEBI:85448"/>
        <dbReference type="EC" id="2.1.1.63"/>
    </reaction>
</comment>
<dbReference type="Proteomes" id="UP000284120">
    <property type="component" value="Unassembled WGS sequence"/>
</dbReference>
<dbReference type="GO" id="GO:0006281">
    <property type="term" value="P:DNA repair"/>
    <property type="evidence" value="ECO:0007669"/>
    <property type="project" value="UniProtKB-KW"/>
</dbReference>
<dbReference type="SUPFAM" id="SSF46689">
    <property type="entry name" value="Homeodomain-like"/>
    <property type="match status" value="2"/>
</dbReference>
<gene>
    <name evidence="12" type="ORF">DPV69_01665</name>
</gene>